<protein>
    <submittedName>
        <fullName evidence="1">ORF20</fullName>
    </submittedName>
</protein>
<sequence length="280" mass="32812">MFTKAISNIYSIERKSLKPIAENIFTMVMCRCVKIVKRNKNNYRLMNVTIRVASGVKTTFSERHKLLYHLSRRLFYVPSRVYNECFHLISGKYKDFKFYSNGVLISDSISLKVALKSIQFEINCSVVPKSLPFVKYPLYYPKPITNAPIGFLTSLGALKSSILTQPVFLKSMAKSMCPPYIWNIIEGNICYLPGIRHHIEPLNEDFVEHWTLHLHHSADNYHCACTEQCVRECNLLKVHTLQDLCKLEILRQLFNTRRARLMHSTKSRFFYTFRYLHVQE</sequence>
<accession>A0A7T4S092</accession>
<proteinExistence type="predicted"/>
<evidence type="ECO:0000313" key="1">
    <source>
        <dbReference type="EMBL" id="QQD36953.1"/>
    </source>
</evidence>
<organism evidence="1">
    <name type="scientific">Pacific black duck aviadenovirus</name>
    <dbReference type="NCBI Taxonomy" id="2798287"/>
    <lineage>
        <taxon>Viruses</taxon>
        <taxon>Varidnaviria</taxon>
        <taxon>Bamfordvirae</taxon>
        <taxon>Preplasmiviricota</taxon>
        <taxon>Polisuviricotina</taxon>
        <taxon>Pharingeaviricetes</taxon>
        <taxon>Rowavirales</taxon>
        <taxon>Adenoviridae</taxon>
        <taxon>Aviadenovirus</taxon>
    </lineage>
</organism>
<reference evidence="1" key="1">
    <citation type="journal article" date="2020" name="Sci. Rep.">
        <title>Metagenomic characterisation of additional and novel avian viruses from Australian wild ducks.</title>
        <authorList>
            <person name="Vibin J."/>
            <person name="Chamings A."/>
            <person name="Klaassen M."/>
            <person name="Alexandersen S."/>
        </authorList>
    </citation>
    <scope>NUCLEOTIDE SEQUENCE</scope>
    <source>
        <strain evidence="1">PBDAdV/PBD12.16-AU-2016</strain>
    </source>
</reference>
<dbReference type="EMBL" id="MT894384">
    <property type="protein sequence ID" value="QQD36953.1"/>
    <property type="molecule type" value="Genomic_DNA"/>
</dbReference>
<name>A0A7T4S092_9ADEN</name>